<evidence type="ECO:0008006" key="5">
    <source>
        <dbReference type="Google" id="ProtNLM"/>
    </source>
</evidence>
<keyword evidence="2" id="KW-0472">Membrane</keyword>
<protein>
    <recommendedName>
        <fullName evidence="5">Sema domain-containing protein</fullName>
    </recommendedName>
</protein>
<feature type="signal peptide" evidence="3">
    <location>
        <begin position="1"/>
        <end position="18"/>
    </location>
</feature>
<keyword evidence="2" id="KW-1133">Transmembrane helix</keyword>
<evidence type="ECO:0000256" key="3">
    <source>
        <dbReference type="SAM" id="SignalP"/>
    </source>
</evidence>
<organism evidence="4">
    <name type="scientific">Dermatophagoides farinae</name>
    <name type="common">American house dust mite</name>
    <dbReference type="NCBI Taxonomy" id="6954"/>
    <lineage>
        <taxon>Eukaryota</taxon>
        <taxon>Metazoa</taxon>
        <taxon>Ecdysozoa</taxon>
        <taxon>Arthropoda</taxon>
        <taxon>Chelicerata</taxon>
        <taxon>Arachnida</taxon>
        <taxon>Acari</taxon>
        <taxon>Acariformes</taxon>
        <taxon>Sarcoptiformes</taxon>
        <taxon>Astigmata</taxon>
        <taxon>Psoroptidia</taxon>
        <taxon>Analgoidea</taxon>
        <taxon>Pyroglyphidae</taxon>
        <taxon>Dermatophagoidinae</taxon>
        <taxon>Dermatophagoides</taxon>
    </lineage>
</organism>
<accession>A0A9D4P7M4</accession>
<comment type="caution">
    <text evidence="4">The sequence shown here is derived from an EMBL/GenBank/DDBJ whole genome shotgun (WGS) entry which is preliminary data.</text>
</comment>
<evidence type="ECO:0000256" key="1">
    <source>
        <dbReference type="SAM" id="MobiDB-lite"/>
    </source>
</evidence>
<reference evidence="4" key="1">
    <citation type="submission" date="2020-06" db="EMBL/GenBank/DDBJ databases">
        <authorList>
            <person name="Ji K."/>
            <person name="Li J."/>
        </authorList>
    </citation>
    <scope>NUCLEOTIDE SEQUENCE</scope>
    <source>
        <strain evidence="4">JKM2019</strain>
        <tissue evidence="4">Whole body</tissue>
    </source>
</reference>
<dbReference type="Proteomes" id="UP000828236">
    <property type="component" value="Unassembled WGS sequence"/>
</dbReference>
<feature type="chain" id="PRO_5038932533" description="Sema domain-containing protein" evidence="3">
    <location>
        <begin position="19"/>
        <end position="481"/>
    </location>
</feature>
<reference evidence="4" key="2">
    <citation type="journal article" date="2021" name="World Allergy Organ. J.">
        <title>Chromosome-level assembly of Dermatophagoides farinae genome and transcriptome reveals two novel allergens Der f 37 and Der f 39.</title>
        <authorList>
            <person name="Chen J."/>
            <person name="Cai Z."/>
            <person name="Fan D."/>
            <person name="Hu J."/>
            <person name="Hou Y."/>
            <person name="He Y."/>
            <person name="Zhang Z."/>
            <person name="Zhao Z."/>
            <person name="Gao P."/>
            <person name="Hu W."/>
            <person name="Sun J."/>
            <person name="Li J."/>
            <person name="Ji K."/>
        </authorList>
    </citation>
    <scope>NUCLEOTIDE SEQUENCE</scope>
    <source>
        <strain evidence="4">JKM2019</strain>
    </source>
</reference>
<sequence>MLGLFLLLIVSPINSLLAQSNDECTSFQKSALNNILLIGLINNEQLLLITVNSKLYLISYNEDPKSGDVNVNLKSNSPTILDNYYPQLVNDVRFKRALAQNSIQHTFIFFWRTRLRMVFIGDDTIEYYPEWSEVHNNRFRLPSIETIPLSSYDKEGKILYMLNVKSTELKIQAIYLDSFPCDIFDMENILSNPQYRYICYSGDKNFMYIETSVEKRCSSPVKLLVRIGFISKINVYLITERYVYFFSRQALINTGKNYHFYKILTTSFFQCQEKEQSTIEEVNDDEPVYEDHWKPQMNNKHKKTEDNKSSEFNLNYLWIILVVVAFLFLIVIFYLHLSIRKRKRSPKRNYGQRASSSIVSNISSSRVLSQQSMGSRQSSSIMSRFLTSRGGGSRRSPSTSRASTLRNGWGWRTTQRAATISPTSSQQPKKGKSDLTRSVQNQENNKSNLTRSVQNRENNKSKLTRSVQNSKFTIEKKANPT</sequence>
<feature type="transmembrane region" description="Helical" evidence="2">
    <location>
        <begin position="316"/>
        <end position="337"/>
    </location>
</feature>
<feature type="compositionally biased region" description="Polar residues" evidence="1">
    <location>
        <begin position="412"/>
        <end position="428"/>
    </location>
</feature>
<keyword evidence="3" id="KW-0732">Signal</keyword>
<evidence type="ECO:0000313" key="4">
    <source>
        <dbReference type="EMBL" id="KAH7645809.1"/>
    </source>
</evidence>
<evidence type="ECO:0000256" key="2">
    <source>
        <dbReference type="SAM" id="Phobius"/>
    </source>
</evidence>
<dbReference type="EMBL" id="SDOV01000001">
    <property type="protein sequence ID" value="KAH7645809.1"/>
    <property type="molecule type" value="Genomic_DNA"/>
</dbReference>
<keyword evidence="2" id="KW-0812">Transmembrane</keyword>
<gene>
    <name evidence="4" type="ORF">HUG17_1347</name>
</gene>
<feature type="compositionally biased region" description="Low complexity" evidence="1">
    <location>
        <begin position="386"/>
        <end position="406"/>
    </location>
</feature>
<name>A0A9D4P7M4_DERFA</name>
<proteinExistence type="predicted"/>
<dbReference type="AlphaFoldDB" id="A0A9D4P7M4"/>
<feature type="region of interest" description="Disordered" evidence="1">
    <location>
        <begin position="386"/>
        <end position="481"/>
    </location>
</feature>
<feature type="compositionally biased region" description="Polar residues" evidence="1">
    <location>
        <begin position="436"/>
        <end position="456"/>
    </location>
</feature>